<evidence type="ECO:0000259" key="3">
    <source>
        <dbReference type="PROSITE" id="PS51724"/>
    </source>
</evidence>
<protein>
    <recommendedName>
        <fullName evidence="3">SPOR domain-containing protein</fullName>
    </recommendedName>
</protein>
<evidence type="ECO:0000313" key="4">
    <source>
        <dbReference type="EMBL" id="OHU96304.1"/>
    </source>
</evidence>
<feature type="compositionally biased region" description="Polar residues" evidence="1">
    <location>
        <begin position="331"/>
        <end position="344"/>
    </location>
</feature>
<dbReference type="AlphaFoldDB" id="A0A1S1NA51"/>
<sequence length="477" mass="53432">MQSQILPSRSALVDRIAMQFEYGQNLICLVGSSGLGKSYIAESFITDKYPEFNKAYIQLSATTKDLDLMTELLQHSFRGPLVDHNLSLSQNFFNLYRQNPCGPCLWVLDGARHLSEEMAVQLALLAKKSPATLYILVTAQAPNMLPNALDIHLEPLSSMESVKLMSMFFKQLPMREDPVFQAFLKACQGNPALLLQWQNEQQVELRPQKNKSMRTSWHLALFSVLLALLMVALIYQKELVALLPTAVQDSEVETVLPSSAAMQAEPIESAAINESDVSQIAPQKQAYDSVVPEQADEQLDTTQNDAPESQQDISAIVSALDTKLPQQLTVASEVDVNTKSSEPQSLAPVDEQRKETKAETQTDTANKHLSEPSQKQQLQDDSEWFVTRNDNEWVVQLLAVKDAQVAIEFIALHNLTDVKVYRMMRANSHWWVAVLGPYASLEEAQLIKATLSEDVLSGQPFFKKVDKIKQEINQSTR</sequence>
<dbReference type="Gene3D" id="3.30.70.1070">
    <property type="entry name" value="Sporulation related repeat"/>
    <property type="match status" value="1"/>
</dbReference>
<feature type="region of interest" description="Disordered" evidence="1">
    <location>
        <begin position="331"/>
        <end position="378"/>
    </location>
</feature>
<feature type="compositionally biased region" description="Basic and acidic residues" evidence="1">
    <location>
        <begin position="350"/>
        <end position="370"/>
    </location>
</feature>
<proteinExistence type="predicted"/>
<keyword evidence="2" id="KW-1133">Transmembrane helix</keyword>
<feature type="domain" description="SPOR" evidence="3">
    <location>
        <begin position="387"/>
        <end position="465"/>
    </location>
</feature>
<dbReference type="STRING" id="327939.BIW53_07105"/>
<dbReference type="Proteomes" id="UP000180253">
    <property type="component" value="Unassembled WGS sequence"/>
</dbReference>
<dbReference type="EMBL" id="MNAN01000027">
    <property type="protein sequence ID" value="OHU96304.1"/>
    <property type="molecule type" value="Genomic_DNA"/>
</dbReference>
<dbReference type="InterPro" id="IPR007730">
    <property type="entry name" value="SPOR-like_dom"/>
</dbReference>
<comment type="caution">
    <text evidence="4">The sequence shown here is derived from an EMBL/GenBank/DDBJ whole genome shotgun (WGS) entry which is preliminary data.</text>
</comment>
<keyword evidence="5" id="KW-1185">Reference proteome</keyword>
<dbReference type="GO" id="GO:0042834">
    <property type="term" value="F:peptidoglycan binding"/>
    <property type="evidence" value="ECO:0007669"/>
    <property type="project" value="InterPro"/>
</dbReference>
<name>A0A1S1NA51_9GAMM</name>
<keyword evidence="2" id="KW-0812">Transmembrane</keyword>
<dbReference type="OrthoDB" id="6313942at2"/>
<evidence type="ECO:0000313" key="5">
    <source>
        <dbReference type="Proteomes" id="UP000180253"/>
    </source>
</evidence>
<dbReference type="InterPro" id="IPR036680">
    <property type="entry name" value="SPOR-like_sf"/>
</dbReference>
<reference evidence="4 5" key="1">
    <citation type="submission" date="2016-10" db="EMBL/GenBank/DDBJ databases">
        <title>Pseudoalteromonas amylolytica sp. nov., isolated from the surface seawater.</title>
        <authorList>
            <person name="Wu Y.-H."/>
            <person name="Cheng H."/>
            <person name="Jin X.-B."/>
            <person name="Wang C.-S."/>
            <person name="Xu X.-W."/>
        </authorList>
    </citation>
    <scope>NUCLEOTIDE SEQUENCE [LARGE SCALE GENOMIC DNA]</scope>
    <source>
        <strain evidence="4 5">JCM 12483</strain>
    </source>
</reference>
<organism evidence="4 5">
    <name type="scientific">Pseudoalteromonas byunsanensis</name>
    <dbReference type="NCBI Taxonomy" id="327939"/>
    <lineage>
        <taxon>Bacteria</taxon>
        <taxon>Pseudomonadati</taxon>
        <taxon>Pseudomonadota</taxon>
        <taxon>Gammaproteobacteria</taxon>
        <taxon>Alteromonadales</taxon>
        <taxon>Pseudoalteromonadaceae</taxon>
        <taxon>Pseudoalteromonas</taxon>
    </lineage>
</organism>
<evidence type="ECO:0000256" key="1">
    <source>
        <dbReference type="SAM" id="MobiDB-lite"/>
    </source>
</evidence>
<dbReference type="Pfam" id="PF05036">
    <property type="entry name" value="SPOR"/>
    <property type="match status" value="1"/>
</dbReference>
<dbReference type="PROSITE" id="PS51724">
    <property type="entry name" value="SPOR"/>
    <property type="match status" value="1"/>
</dbReference>
<evidence type="ECO:0000256" key="2">
    <source>
        <dbReference type="SAM" id="Phobius"/>
    </source>
</evidence>
<accession>A0A1S1NA51</accession>
<feature type="transmembrane region" description="Helical" evidence="2">
    <location>
        <begin position="216"/>
        <end position="235"/>
    </location>
</feature>
<dbReference type="SUPFAM" id="SSF52540">
    <property type="entry name" value="P-loop containing nucleoside triphosphate hydrolases"/>
    <property type="match status" value="1"/>
</dbReference>
<gene>
    <name evidence="4" type="ORF">BIW53_07105</name>
</gene>
<keyword evidence="2" id="KW-0472">Membrane</keyword>
<dbReference type="Gene3D" id="3.40.50.300">
    <property type="entry name" value="P-loop containing nucleotide triphosphate hydrolases"/>
    <property type="match status" value="1"/>
</dbReference>
<feature type="region of interest" description="Disordered" evidence="1">
    <location>
        <begin position="274"/>
        <end position="308"/>
    </location>
</feature>
<dbReference type="RefSeq" id="WP_070991169.1">
    <property type="nucleotide sequence ID" value="NZ_CBCSHD010000003.1"/>
</dbReference>
<dbReference type="InterPro" id="IPR027417">
    <property type="entry name" value="P-loop_NTPase"/>
</dbReference>